<name>A0ABW0EL85_9PSEU</name>
<organism evidence="4 5">
    <name type="scientific">Actinokineospora guangxiensis</name>
    <dbReference type="NCBI Taxonomy" id="1490288"/>
    <lineage>
        <taxon>Bacteria</taxon>
        <taxon>Bacillati</taxon>
        <taxon>Actinomycetota</taxon>
        <taxon>Actinomycetes</taxon>
        <taxon>Pseudonocardiales</taxon>
        <taxon>Pseudonocardiaceae</taxon>
        <taxon>Actinokineospora</taxon>
    </lineage>
</organism>
<keyword evidence="1 4" id="KW-0808">Transferase</keyword>
<dbReference type="Proteomes" id="UP001596157">
    <property type="component" value="Unassembled WGS sequence"/>
</dbReference>
<dbReference type="SUPFAM" id="SSF55729">
    <property type="entry name" value="Acyl-CoA N-acyltransferases (Nat)"/>
    <property type="match status" value="1"/>
</dbReference>
<gene>
    <name evidence="4" type="ORF">ACFPM7_14175</name>
</gene>
<dbReference type="EMBL" id="JBHSKF010000005">
    <property type="protein sequence ID" value="MFC5288203.1"/>
    <property type="molecule type" value="Genomic_DNA"/>
</dbReference>
<dbReference type="PANTHER" id="PTHR43877">
    <property type="entry name" value="AMINOALKYLPHOSPHONATE N-ACETYLTRANSFERASE-RELATED-RELATED"/>
    <property type="match status" value="1"/>
</dbReference>
<protein>
    <submittedName>
        <fullName evidence="4">GNAT family N-acetyltransferase</fullName>
        <ecNumber evidence="4">2.3.-.-</ecNumber>
    </submittedName>
</protein>
<sequence length="160" mass="17511">MDIRALRPEDLPVLHDLVCRVFGPFFEESFRPTVSETVFGNRHGDWRGDYAKLLAEAHKPQEGRVAAVAVVEGRIAGFVGYLLQKDERHGEIDIIAVLPEARRHGVGKALLDHALTALKAEGVDVVSLGTGGDDFHAPARAFYESAGFTPFPTVSYTMPI</sequence>
<proteinExistence type="predicted"/>
<feature type="domain" description="N-acetyltransferase" evidence="3">
    <location>
        <begin position="1"/>
        <end position="160"/>
    </location>
</feature>
<dbReference type="InterPro" id="IPR000182">
    <property type="entry name" value="GNAT_dom"/>
</dbReference>
<accession>A0ABW0EL85</accession>
<evidence type="ECO:0000259" key="3">
    <source>
        <dbReference type="PROSITE" id="PS51186"/>
    </source>
</evidence>
<dbReference type="EC" id="2.3.-.-" evidence="4"/>
<comment type="caution">
    <text evidence="4">The sequence shown here is derived from an EMBL/GenBank/DDBJ whole genome shotgun (WGS) entry which is preliminary data.</text>
</comment>
<keyword evidence="2 4" id="KW-0012">Acyltransferase</keyword>
<keyword evidence="5" id="KW-1185">Reference proteome</keyword>
<evidence type="ECO:0000313" key="4">
    <source>
        <dbReference type="EMBL" id="MFC5288203.1"/>
    </source>
</evidence>
<dbReference type="Pfam" id="PF00583">
    <property type="entry name" value="Acetyltransf_1"/>
    <property type="match status" value="1"/>
</dbReference>
<dbReference type="GO" id="GO:0016746">
    <property type="term" value="F:acyltransferase activity"/>
    <property type="evidence" value="ECO:0007669"/>
    <property type="project" value="UniProtKB-KW"/>
</dbReference>
<dbReference type="PROSITE" id="PS51186">
    <property type="entry name" value="GNAT"/>
    <property type="match status" value="1"/>
</dbReference>
<reference evidence="5" key="1">
    <citation type="journal article" date="2019" name="Int. J. Syst. Evol. Microbiol.">
        <title>The Global Catalogue of Microorganisms (GCM) 10K type strain sequencing project: providing services to taxonomists for standard genome sequencing and annotation.</title>
        <authorList>
            <consortium name="The Broad Institute Genomics Platform"/>
            <consortium name="The Broad Institute Genome Sequencing Center for Infectious Disease"/>
            <person name="Wu L."/>
            <person name="Ma J."/>
        </authorList>
    </citation>
    <scope>NUCLEOTIDE SEQUENCE [LARGE SCALE GENOMIC DNA]</scope>
    <source>
        <strain evidence="5">CCUG 59778</strain>
    </source>
</reference>
<evidence type="ECO:0000256" key="2">
    <source>
        <dbReference type="ARBA" id="ARBA00023315"/>
    </source>
</evidence>
<dbReference type="InterPro" id="IPR050832">
    <property type="entry name" value="Bact_Acetyltransf"/>
</dbReference>
<evidence type="ECO:0000313" key="5">
    <source>
        <dbReference type="Proteomes" id="UP001596157"/>
    </source>
</evidence>
<dbReference type="RefSeq" id="WP_378247906.1">
    <property type="nucleotide sequence ID" value="NZ_JBHSKF010000005.1"/>
</dbReference>
<dbReference type="Gene3D" id="3.40.630.30">
    <property type="match status" value="1"/>
</dbReference>
<dbReference type="CDD" id="cd04301">
    <property type="entry name" value="NAT_SF"/>
    <property type="match status" value="1"/>
</dbReference>
<evidence type="ECO:0000256" key="1">
    <source>
        <dbReference type="ARBA" id="ARBA00022679"/>
    </source>
</evidence>
<dbReference type="InterPro" id="IPR016181">
    <property type="entry name" value="Acyl_CoA_acyltransferase"/>
</dbReference>